<keyword evidence="9" id="KW-0472">Membrane</keyword>
<keyword evidence="5" id="KW-0547">Nucleotide-binding</keyword>
<dbReference type="EMBL" id="HE971709">
    <property type="protein sequence ID" value="CCK28424.1"/>
    <property type="molecule type" value="Genomic_DNA"/>
</dbReference>
<dbReference type="Gene3D" id="1.20.5.1930">
    <property type="match status" value="1"/>
</dbReference>
<evidence type="ECO:0000313" key="12">
    <source>
        <dbReference type="Proteomes" id="UP000008043"/>
    </source>
</evidence>
<evidence type="ECO:0000256" key="3">
    <source>
        <dbReference type="ARBA" id="ARBA00022553"/>
    </source>
</evidence>
<feature type="transmembrane region" description="Helical" evidence="9">
    <location>
        <begin position="133"/>
        <end position="154"/>
    </location>
</feature>
<dbReference type="GO" id="GO:0005524">
    <property type="term" value="F:ATP binding"/>
    <property type="evidence" value="ECO:0007669"/>
    <property type="project" value="UniProtKB-KW"/>
</dbReference>
<dbReference type="Pfam" id="PF07730">
    <property type="entry name" value="HisKA_3"/>
    <property type="match status" value="1"/>
</dbReference>
<keyword evidence="7" id="KW-0067">ATP-binding</keyword>
<dbReference type="HOGENOM" id="CLU_000445_20_1_11"/>
<dbReference type="STRING" id="1214101.BN159_4045"/>
<dbReference type="Pfam" id="PF23539">
    <property type="entry name" value="DUF7134"/>
    <property type="match status" value="1"/>
</dbReference>
<organism evidence="11 12">
    <name type="scientific">Streptomyces davaonensis (strain DSM 101723 / JCM 4913 / KCC S-0913 / 768)</name>
    <dbReference type="NCBI Taxonomy" id="1214101"/>
    <lineage>
        <taxon>Bacteria</taxon>
        <taxon>Bacillati</taxon>
        <taxon>Actinomycetota</taxon>
        <taxon>Actinomycetes</taxon>
        <taxon>Kitasatosporales</taxon>
        <taxon>Streptomycetaceae</taxon>
        <taxon>Streptomyces</taxon>
    </lineage>
</organism>
<feature type="transmembrane region" description="Helical" evidence="9">
    <location>
        <begin position="42"/>
        <end position="60"/>
    </location>
</feature>
<evidence type="ECO:0000259" key="10">
    <source>
        <dbReference type="PROSITE" id="PS50109"/>
    </source>
</evidence>
<proteinExistence type="predicted"/>
<evidence type="ECO:0000256" key="2">
    <source>
        <dbReference type="ARBA" id="ARBA00012438"/>
    </source>
</evidence>
<dbReference type="PATRIC" id="fig|1214101.3.peg.4096"/>
<dbReference type="OrthoDB" id="227596at2"/>
<dbReference type="AlphaFoldDB" id="K4R6U2"/>
<dbReference type="Pfam" id="PF02518">
    <property type="entry name" value="HATPase_c"/>
    <property type="match status" value="1"/>
</dbReference>
<dbReference type="EC" id="2.7.13.3" evidence="2"/>
<dbReference type="PANTHER" id="PTHR24421">
    <property type="entry name" value="NITRATE/NITRITE SENSOR PROTEIN NARX-RELATED"/>
    <property type="match status" value="1"/>
</dbReference>
<dbReference type="CDD" id="cd16917">
    <property type="entry name" value="HATPase_UhpB-NarQ-NarX-like"/>
    <property type="match status" value="1"/>
</dbReference>
<dbReference type="InterPro" id="IPR055558">
    <property type="entry name" value="DUF7134"/>
</dbReference>
<keyword evidence="12" id="KW-1185">Reference proteome</keyword>
<keyword evidence="3" id="KW-0597">Phosphoprotein</keyword>
<dbReference type="PANTHER" id="PTHR24421:SF10">
    <property type="entry name" value="NITRATE_NITRITE SENSOR PROTEIN NARQ"/>
    <property type="match status" value="1"/>
</dbReference>
<evidence type="ECO:0000256" key="7">
    <source>
        <dbReference type="ARBA" id="ARBA00022840"/>
    </source>
</evidence>
<comment type="catalytic activity">
    <reaction evidence="1">
        <text>ATP + protein L-histidine = ADP + protein N-phospho-L-histidine.</text>
        <dbReference type="EC" id="2.7.13.3"/>
    </reaction>
</comment>
<evidence type="ECO:0000256" key="6">
    <source>
        <dbReference type="ARBA" id="ARBA00022777"/>
    </source>
</evidence>
<dbReference type="eggNOG" id="COG4585">
    <property type="taxonomic scope" value="Bacteria"/>
</dbReference>
<name>K4R6U2_STRDJ</name>
<keyword evidence="6 11" id="KW-0418">Kinase</keyword>
<dbReference type="GO" id="GO:0000155">
    <property type="term" value="F:phosphorelay sensor kinase activity"/>
    <property type="evidence" value="ECO:0007669"/>
    <property type="project" value="InterPro"/>
</dbReference>
<dbReference type="GO" id="GO:0046983">
    <property type="term" value="F:protein dimerization activity"/>
    <property type="evidence" value="ECO:0007669"/>
    <property type="project" value="InterPro"/>
</dbReference>
<dbReference type="InterPro" id="IPR005467">
    <property type="entry name" value="His_kinase_dom"/>
</dbReference>
<dbReference type="InterPro" id="IPR036890">
    <property type="entry name" value="HATPase_C_sf"/>
</dbReference>
<dbReference type="Gene3D" id="3.30.565.10">
    <property type="entry name" value="Histidine kinase-like ATPase, C-terminal domain"/>
    <property type="match status" value="1"/>
</dbReference>
<evidence type="ECO:0000256" key="9">
    <source>
        <dbReference type="SAM" id="Phobius"/>
    </source>
</evidence>
<accession>K4R6U2</accession>
<evidence type="ECO:0000256" key="4">
    <source>
        <dbReference type="ARBA" id="ARBA00022679"/>
    </source>
</evidence>
<reference evidence="11 12" key="1">
    <citation type="journal article" date="2012" name="J. Bacteriol.">
        <title>Genome sequence of the bacterium Streptomyces davawensis JCM 4913 and heterologous production of the unique antibiotic roseoflavin.</title>
        <authorList>
            <person name="Jankowitsch F."/>
            <person name="Schwarz J."/>
            <person name="Ruckert C."/>
            <person name="Gust B."/>
            <person name="Szczepanowski R."/>
            <person name="Blom J."/>
            <person name="Pelzer S."/>
            <person name="Kalinowski J."/>
            <person name="Mack M."/>
        </authorList>
    </citation>
    <scope>NUCLEOTIDE SEQUENCE [LARGE SCALE GENOMIC DNA]</scope>
    <source>
        <strain evidence="12">DSM 101723 / JCM 4913 / KCC S-0913 / 768</strain>
    </source>
</reference>
<protein>
    <recommendedName>
        <fullName evidence="2">histidine kinase</fullName>
        <ecNumber evidence="2">2.7.13.3</ecNumber>
    </recommendedName>
</protein>
<dbReference type="RefSeq" id="WP_015658776.1">
    <property type="nucleotide sequence ID" value="NC_020504.1"/>
</dbReference>
<dbReference type="Proteomes" id="UP000008043">
    <property type="component" value="Chromosome"/>
</dbReference>
<dbReference type="KEGG" id="sdv:BN159_4045"/>
<keyword evidence="9" id="KW-0812">Transmembrane</keyword>
<dbReference type="GO" id="GO:0016020">
    <property type="term" value="C:membrane"/>
    <property type="evidence" value="ECO:0007669"/>
    <property type="project" value="InterPro"/>
</dbReference>
<gene>
    <name evidence="11" type="ORF">BN159_4045</name>
</gene>
<keyword evidence="9" id="KW-1133">Transmembrane helix</keyword>
<keyword evidence="4" id="KW-0808">Transferase</keyword>
<sequence>MQRIYDFLRRHPTWVDSFWAVFLFGISVVSGVVQQEAEHTDYPVAAAVPIALLLSLVVALRRLMPERMLLLAVGLGVAQLALDVETMAANFAMLVITYTVAATGARWASRLALGVGLVAAPLAQLRWPENESSALGTVAIMIFTTVPFALAWVLGDSIRTRRAYFAELEERASRLEKEREAQAKVAVAAERARIARELHDVVAHNVSVMVVQADGAAYVLDAAPDQAKKALETISSTGRQALAEMRRLLGVLRTGEHQEGGEYVPQPDVEQIDELIQQCRTSGLPVDFKVEGTPRPLPSGVELTAYRIVQEALTNTRKHGGPNAGASVRLVYFDDGLGLLVEDDGKGAPHELYEEGGVDGQGHGLIGMRERVGMVGGTLDAGPRPGGGFRISALLPLKPAH</sequence>
<feature type="transmembrane region" description="Helical" evidence="9">
    <location>
        <begin position="12"/>
        <end position="30"/>
    </location>
</feature>
<dbReference type="PROSITE" id="PS50109">
    <property type="entry name" value="HIS_KIN"/>
    <property type="match status" value="1"/>
</dbReference>
<dbReference type="InterPro" id="IPR050482">
    <property type="entry name" value="Sensor_HK_TwoCompSys"/>
</dbReference>
<dbReference type="SUPFAM" id="SSF55874">
    <property type="entry name" value="ATPase domain of HSP90 chaperone/DNA topoisomerase II/histidine kinase"/>
    <property type="match status" value="1"/>
</dbReference>
<feature type="domain" description="Histidine kinase" evidence="10">
    <location>
        <begin position="201"/>
        <end position="399"/>
    </location>
</feature>
<evidence type="ECO:0000256" key="1">
    <source>
        <dbReference type="ARBA" id="ARBA00000085"/>
    </source>
</evidence>
<feature type="transmembrane region" description="Helical" evidence="9">
    <location>
        <begin position="88"/>
        <end position="104"/>
    </location>
</feature>
<keyword evidence="8" id="KW-0902">Two-component regulatory system</keyword>
<dbReference type="InterPro" id="IPR003594">
    <property type="entry name" value="HATPase_dom"/>
</dbReference>
<evidence type="ECO:0000256" key="5">
    <source>
        <dbReference type="ARBA" id="ARBA00022741"/>
    </source>
</evidence>
<evidence type="ECO:0000256" key="8">
    <source>
        <dbReference type="ARBA" id="ARBA00023012"/>
    </source>
</evidence>
<dbReference type="InterPro" id="IPR011712">
    <property type="entry name" value="Sig_transdc_His_kin_sub3_dim/P"/>
</dbReference>
<evidence type="ECO:0000313" key="11">
    <source>
        <dbReference type="EMBL" id="CCK28424.1"/>
    </source>
</evidence>